<dbReference type="GO" id="GO:0007020">
    <property type="term" value="P:microtubule nucleation"/>
    <property type="evidence" value="ECO:0007669"/>
    <property type="project" value="InterPro"/>
</dbReference>
<dbReference type="InterPro" id="IPR040457">
    <property type="entry name" value="GCP_C"/>
</dbReference>
<comment type="similarity">
    <text evidence="2">Belongs to the TUBGCP family.</text>
</comment>
<evidence type="ECO:0000256" key="1">
    <source>
        <dbReference type="ARBA" id="ARBA00004245"/>
    </source>
</evidence>
<gene>
    <name evidence="8" type="ORF">CCAE0312_LOCUS8290</name>
</gene>
<evidence type="ECO:0008006" key="9">
    <source>
        <dbReference type="Google" id="ProtNLM"/>
    </source>
</evidence>
<dbReference type="GO" id="GO:0051225">
    <property type="term" value="P:spindle assembly"/>
    <property type="evidence" value="ECO:0007669"/>
    <property type="project" value="TreeGrafter"/>
</dbReference>
<organism evidence="8">
    <name type="scientific">Compsopogon caeruleus</name>
    <dbReference type="NCBI Taxonomy" id="31354"/>
    <lineage>
        <taxon>Eukaryota</taxon>
        <taxon>Rhodophyta</taxon>
        <taxon>Compsopogonophyceae</taxon>
        <taxon>Compsopogonales</taxon>
        <taxon>Compsopogonaceae</taxon>
        <taxon>Compsopogon</taxon>
    </lineage>
</organism>
<keyword evidence="5" id="KW-0206">Cytoskeleton</keyword>
<protein>
    <recommendedName>
        <fullName evidence="9">Spindle pole body component</fullName>
    </recommendedName>
</protein>
<keyword evidence="4" id="KW-0493">Microtubule</keyword>
<dbReference type="Pfam" id="PF04130">
    <property type="entry name" value="GCP_C_terminal"/>
    <property type="match status" value="1"/>
</dbReference>
<evidence type="ECO:0000256" key="3">
    <source>
        <dbReference type="ARBA" id="ARBA00022490"/>
    </source>
</evidence>
<dbReference type="InterPro" id="IPR041470">
    <property type="entry name" value="GCP_N"/>
</dbReference>
<evidence type="ECO:0000256" key="4">
    <source>
        <dbReference type="ARBA" id="ARBA00022701"/>
    </source>
</evidence>
<feature type="domain" description="Gamma tubulin complex component C-terminal" evidence="6">
    <location>
        <begin position="488"/>
        <end position="786"/>
    </location>
</feature>
<feature type="domain" description="Gamma tubulin complex component protein N-terminal" evidence="7">
    <location>
        <begin position="192"/>
        <end position="484"/>
    </location>
</feature>
<dbReference type="InterPro" id="IPR007259">
    <property type="entry name" value="GCP"/>
</dbReference>
<dbReference type="AlphaFoldDB" id="A0A7S1THC2"/>
<dbReference type="GO" id="GO:0005874">
    <property type="term" value="C:microtubule"/>
    <property type="evidence" value="ECO:0007669"/>
    <property type="project" value="UniProtKB-KW"/>
</dbReference>
<reference evidence="8" key="1">
    <citation type="submission" date="2021-01" db="EMBL/GenBank/DDBJ databases">
        <authorList>
            <person name="Corre E."/>
            <person name="Pelletier E."/>
            <person name="Niang G."/>
            <person name="Scheremetjew M."/>
            <person name="Finn R."/>
            <person name="Kale V."/>
            <person name="Holt S."/>
            <person name="Cochrane G."/>
            <person name="Meng A."/>
            <person name="Brown T."/>
            <person name="Cohen L."/>
        </authorList>
    </citation>
    <scope>NUCLEOTIDE SEQUENCE</scope>
    <source>
        <strain evidence="8">SAG 36.94</strain>
    </source>
</reference>
<evidence type="ECO:0000259" key="6">
    <source>
        <dbReference type="Pfam" id="PF04130"/>
    </source>
</evidence>
<proteinExistence type="inferred from homology"/>
<comment type="subcellular location">
    <subcellularLocation>
        <location evidence="1">Cytoplasm</location>
        <location evidence="1">Cytoskeleton</location>
    </subcellularLocation>
</comment>
<dbReference type="GO" id="GO:0000278">
    <property type="term" value="P:mitotic cell cycle"/>
    <property type="evidence" value="ECO:0007669"/>
    <property type="project" value="TreeGrafter"/>
</dbReference>
<dbReference type="PANTHER" id="PTHR19302">
    <property type="entry name" value="GAMMA TUBULIN COMPLEX PROTEIN"/>
    <property type="match status" value="1"/>
</dbReference>
<dbReference type="EMBL" id="HBGH01014894">
    <property type="protein sequence ID" value="CAD9236198.1"/>
    <property type="molecule type" value="Transcribed_RNA"/>
</dbReference>
<dbReference type="PANTHER" id="PTHR19302:SF14">
    <property type="entry name" value="GAMMA-TUBULIN COMPLEX COMPONENT 3"/>
    <property type="match status" value="1"/>
</dbReference>
<evidence type="ECO:0000256" key="5">
    <source>
        <dbReference type="ARBA" id="ARBA00023212"/>
    </source>
</evidence>
<dbReference type="Gene3D" id="1.20.120.1900">
    <property type="entry name" value="Gamma-tubulin complex, C-terminal domain"/>
    <property type="match status" value="1"/>
</dbReference>
<accession>A0A7S1THC2</accession>
<dbReference type="GO" id="GO:0051321">
    <property type="term" value="P:meiotic cell cycle"/>
    <property type="evidence" value="ECO:0007669"/>
    <property type="project" value="TreeGrafter"/>
</dbReference>
<evidence type="ECO:0000256" key="2">
    <source>
        <dbReference type="ARBA" id="ARBA00010337"/>
    </source>
</evidence>
<dbReference type="Pfam" id="PF17681">
    <property type="entry name" value="GCP_N_terminal"/>
    <property type="match status" value="1"/>
</dbReference>
<dbReference type="GO" id="GO:0031122">
    <property type="term" value="P:cytoplasmic microtubule organization"/>
    <property type="evidence" value="ECO:0007669"/>
    <property type="project" value="TreeGrafter"/>
</dbReference>
<dbReference type="InterPro" id="IPR042241">
    <property type="entry name" value="GCP_C_sf"/>
</dbReference>
<dbReference type="GO" id="GO:0000922">
    <property type="term" value="C:spindle pole"/>
    <property type="evidence" value="ECO:0007669"/>
    <property type="project" value="InterPro"/>
</dbReference>
<dbReference type="GO" id="GO:0051011">
    <property type="term" value="F:microtubule minus-end binding"/>
    <property type="evidence" value="ECO:0007669"/>
    <property type="project" value="TreeGrafter"/>
</dbReference>
<dbReference type="GO" id="GO:0043015">
    <property type="term" value="F:gamma-tubulin binding"/>
    <property type="evidence" value="ECO:0007669"/>
    <property type="project" value="InterPro"/>
</dbReference>
<evidence type="ECO:0000259" key="7">
    <source>
        <dbReference type="Pfam" id="PF17681"/>
    </source>
</evidence>
<sequence length="787" mass="88643">MGEMEIDIWLDNLVRRWVDDGDVENALETARRLLGSGMCPPPSVRLEAHEVLIDGLVRRRVVRPGGGAEEAGLLGEMATELAAGGCRRPGALLYLLSALEGVAEGLGRQRKSTMTGANAIPVERERPGEMAKTGTGTSPLMQSRATHSTDGMIPRLGSIFDCRVEEEPGMDSENQVPSRPKPERESLEILLVRDLLFTAQGIDGTLIKIRPGKEGPLIHVTVQLSLPVEKLVREIGQLGLLFVAIQSNLKLMTADRLGAVVQSFAAAVEVELDDYYRQLSQLRLRLEENPSAMTLRRLYVWALNPRENLSFLEQTCEHVRDKRGGSLASAVFARTKHGDPGLAALSLRLFRRVCAPIGESLYKWIREGELDDPAEEFFITENPDTPSGRQWTDGHLLREGMLPSFISREIANKALMTGRIIAFLRLECDNLEWITSRRESQTRTAGRCIRFEPSMVPPQEDVNVIVEREARIAFRRLKDQLLHKYNFLGHCANIKRYILLGQGDFVHGLMISLTPELNKPASLILRSTLINILETEFRNAAGGDDTGEESALEHLDIRLFESTPEEIGWDIFSLDYRLANSPLSVVFSKPVMKNYLRLFGFLWRLRRVDHILRSNWLSQRPVLLLAQCREKRGVSHETFQIKKFSILRSKMMDLIRNVQYYVMIEALETPWRTLQVRADEAEDLNGLIAAHDTYLADMCDNALLSASHRQILDALCQVLGLIVELTELIGRQQFPSLGQGSLPLERMIAIDGKLNSWLHQFYSLLSESCSSNPDSKLVYLLQRLDVK</sequence>
<evidence type="ECO:0000313" key="8">
    <source>
        <dbReference type="EMBL" id="CAD9236198.1"/>
    </source>
</evidence>
<name>A0A7S1THC2_9RHOD</name>
<dbReference type="GO" id="GO:0000930">
    <property type="term" value="C:gamma-tubulin complex"/>
    <property type="evidence" value="ECO:0007669"/>
    <property type="project" value="TreeGrafter"/>
</dbReference>
<keyword evidence="3" id="KW-0963">Cytoplasm</keyword>